<dbReference type="AlphaFoldDB" id="A0A815BQB2"/>
<protein>
    <recommendedName>
        <fullName evidence="2">PhoD-like phosphatase domain-containing protein</fullName>
    </recommendedName>
</protein>
<comment type="caution">
    <text evidence="3">The sequence shown here is derived from an EMBL/GenBank/DDBJ whole genome shotgun (WGS) entry which is preliminary data.</text>
</comment>
<feature type="domain" description="PhoD-like phosphatase" evidence="2">
    <location>
        <begin position="135"/>
        <end position="391"/>
    </location>
</feature>
<evidence type="ECO:0000313" key="3">
    <source>
        <dbReference type="EMBL" id="CAF1273463.1"/>
    </source>
</evidence>
<dbReference type="InterPro" id="IPR043904">
    <property type="entry name" value="PhoD_2-like"/>
</dbReference>
<dbReference type="InterPro" id="IPR029052">
    <property type="entry name" value="Metallo-depent_PP-like"/>
</dbReference>
<reference evidence="3" key="1">
    <citation type="submission" date="2021-02" db="EMBL/GenBank/DDBJ databases">
        <authorList>
            <person name="Nowell W R."/>
        </authorList>
    </citation>
    <scope>NUCLEOTIDE SEQUENCE</scope>
</reference>
<dbReference type="EMBL" id="CAJNOO010002498">
    <property type="protein sequence ID" value="CAF1273463.1"/>
    <property type="molecule type" value="Genomic_DNA"/>
</dbReference>
<dbReference type="EMBL" id="CAJOAX010005616">
    <property type="protein sequence ID" value="CAF3954487.1"/>
    <property type="molecule type" value="Genomic_DNA"/>
</dbReference>
<accession>A0A815BQB2</accession>
<dbReference type="GO" id="GO:0016020">
    <property type="term" value="C:membrane"/>
    <property type="evidence" value="ECO:0007669"/>
    <property type="project" value="TreeGrafter"/>
</dbReference>
<dbReference type="InterPro" id="IPR038607">
    <property type="entry name" value="PhoD-like_sf"/>
</dbReference>
<dbReference type="Proteomes" id="UP000663823">
    <property type="component" value="Unassembled WGS sequence"/>
</dbReference>
<dbReference type="CDD" id="cd07389">
    <property type="entry name" value="MPP_PhoD"/>
    <property type="match status" value="1"/>
</dbReference>
<dbReference type="Pfam" id="PF19050">
    <property type="entry name" value="PhoD_2"/>
    <property type="match status" value="2"/>
</dbReference>
<feature type="compositionally biased region" description="Basic and acidic residues" evidence="1">
    <location>
        <begin position="1"/>
        <end position="12"/>
    </location>
</feature>
<feature type="compositionally biased region" description="Acidic residues" evidence="1">
    <location>
        <begin position="13"/>
        <end position="23"/>
    </location>
</feature>
<sequence length="654" mass="76579">MTQRIGKERLNECDNDNIGSDENDNPRQPVTEDLGERPPRPPPPAMGPYYQFITTDLENMLWVGSVLILRHVSYDQPTIEFTAKVKVAYDWEILYENLFDMRVYRINLNIELPKGNDDEKICWTIDWGDYSTNGFFHIAQYDQKWRGGFFSCNGFDATVTKEVALGLTYNSVWNHLLSCHEENPFHLLIWGGDQNYHDFIFDDIPFLQDWTNIEWNKRWTYQFPDESKHEVEQYYFNNYSENWARRPEMRKALESIPSVMMWDDHDIYDGAGSYPPLLLNSPIMTGLFEIAQKMRLLFQHHTTPEKARKHQLFGYKGHNYLARCGPNLALLGADGRTERNDKTVQHEKTWDLIFEKLDNDLNNVKHVIIVFAVPFSFARFTLAESFLETWKKITMAWESMPLRNQTNSVFGLPELYDDLLDEWTHGSHIDERDRALSRFQEIAHKNKIRITFFSGDVHCCGVSRFQTRGKTDLSDINDSKLMYQIISSAIVNRPPPSIVIRAAHLFATTWYPNTNTEEALLDFFEEAPHGSRLFLRKLLPNRNWCYFEQCTTMDSTPPNRVMQTGFLGRYFWPFIQFLLLLIGLTSIVDWIDQKLIPTVIHKNQQESSSSSSHIDSELEQEANNLKIQFWLENSEKKKTGPRFASYDLFVPSLK</sequence>
<dbReference type="SUPFAM" id="SSF56300">
    <property type="entry name" value="Metallo-dependent phosphatases"/>
    <property type="match status" value="1"/>
</dbReference>
<dbReference type="PANTHER" id="PTHR46689">
    <property type="entry name" value="MEMBRANE PROTEIN, PUTATIVE-RELATED"/>
    <property type="match status" value="1"/>
</dbReference>
<dbReference type="OrthoDB" id="9999821at2759"/>
<organism evidence="3 5">
    <name type="scientific">Rotaria sordida</name>
    <dbReference type="NCBI Taxonomy" id="392033"/>
    <lineage>
        <taxon>Eukaryota</taxon>
        <taxon>Metazoa</taxon>
        <taxon>Spiralia</taxon>
        <taxon>Gnathifera</taxon>
        <taxon>Rotifera</taxon>
        <taxon>Eurotatoria</taxon>
        <taxon>Bdelloidea</taxon>
        <taxon>Philodinida</taxon>
        <taxon>Philodinidae</taxon>
        <taxon>Rotaria</taxon>
    </lineage>
</organism>
<name>A0A815BQB2_9BILA</name>
<dbReference type="Gene3D" id="3.60.21.70">
    <property type="entry name" value="PhoD-like phosphatase"/>
    <property type="match status" value="1"/>
</dbReference>
<proteinExistence type="predicted"/>
<feature type="domain" description="PhoD-like phosphatase" evidence="2">
    <location>
        <begin position="407"/>
        <end position="547"/>
    </location>
</feature>
<feature type="region of interest" description="Disordered" evidence="1">
    <location>
        <begin position="1"/>
        <end position="47"/>
    </location>
</feature>
<dbReference type="Proteomes" id="UP000663882">
    <property type="component" value="Unassembled WGS sequence"/>
</dbReference>
<dbReference type="InterPro" id="IPR018946">
    <property type="entry name" value="PhoD-like_MPP"/>
</dbReference>
<evidence type="ECO:0000259" key="2">
    <source>
        <dbReference type="Pfam" id="PF19050"/>
    </source>
</evidence>
<dbReference type="PANTHER" id="PTHR46689:SF2">
    <property type="entry name" value="WW DOMAIN PROTEIN (AFU_ORTHOLOGUE AFUA_6G06520)"/>
    <property type="match status" value="1"/>
</dbReference>
<gene>
    <name evidence="4" type="ORF">OTI717_LOCUS26561</name>
    <name evidence="3" type="ORF">RFH988_LOCUS28312</name>
</gene>
<evidence type="ECO:0000313" key="5">
    <source>
        <dbReference type="Proteomes" id="UP000663882"/>
    </source>
</evidence>
<evidence type="ECO:0000313" key="4">
    <source>
        <dbReference type="EMBL" id="CAF3954487.1"/>
    </source>
</evidence>
<evidence type="ECO:0000256" key="1">
    <source>
        <dbReference type="SAM" id="MobiDB-lite"/>
    </source>
</evidence>